<reference evidence="1" key="1">
    <citation type="submission" date="2020-11" db="EMBL/GenBank/DDBJ databases">
        <authorList>
            <consortium name="DOE Joint Genome Institute"/>
            <person name="Ahrendt S."/>
            <person name="Riley R."/>
            <person name="Andreopoulos W."/>
            <person name="Labutti K."/>
            <person name="Pangilinan J."/>
            <person name="Ruiz-Duenas F.J."/>
            <person name="Barrasa J.M."/>
            <person name="Sanchez-Garcia M."/>
            <person name="Camarero S."/>
            <person name="Miyauchi S."/>
            <person name="Serrano A."/>
            <person name="Linde D."/>
            <person name="Babiker R."/>
            <person name="Drula E."/>
            <person name="Ayuso-Fernandez I."/>
            <person name="Pacheco R."/>
            <person name="Padilla G."/>
            <person name="Ferreira P."/>
            <person name="Barriuso J."/>
            <person name="Kellner H."/>
            <person name="Castanera R."/>
            <person name="Alfaro M."/>
            <person name="Ramirez L."/>
            <person name="Pisabarro A.G."/>
            <person name="Kuo A."/>
            <person name="Tritt A."/>
            <person name="Lipzen A."/>
            <person name="He G."/>
            <person name="Yan M."/>
            <person name="Ng V."/>
            <person name="Cullen D."/>
            <person name="Martin F."/>
            <person name="Rosso M.-N."/>
            <person name="Henrissat B."/>
            <person name="Hibbett D."/>
            <person name="Martinez A.T."/>
            <person name="Grigoriev I.V."/>
        </authorList>
    </citation>
    <scope>NUCLEOTIDE SEQUENCE</scope>
    <source>
        <strain evidence="1">CBS 247.69</strain>
    </source>
</reference>
<keyword evidence="2" id="KW-1185">Reference proteome</keyword>
<dbReference type="Gene3D" id="3.80.10.10">
    <property type="entry name" value="Ribonuclease Inhibitor"/>
    <property type="match status" value="1"/>
</dbReference>
<dbReference type="OrthoDB" id="2842221at2759"/>
<sequence length="465" mass="52892">MAESHQRLCLDALNGETISNSITSLSSRPQKFQDGTLATLKAPINRLPNEVLFEIFAISVFTLPSYMASSLDLSSAPWLLTRICKLWRDIALSNSQLWSTFNIHLDPHYSQFFPTSRLAKVHLERSRPCDLSIHANFSPYPHYSSHPIFSLILKHSERWKSVRFDHACHWALSEICVTKPDYPLLKELHLLYGYNQLATLDGFRNAPLLYSLSIDGFRLEYPSPTSHVGFPYHQITKLVVSRTPLQEVVRVMGRMPILEECVFNNCLHVNGFSNEAGRIRLPCLALLRLGTYYTNQTGQDQLEILKILLAPKLVELSIEMAETNIKECLQAFFCQSFPHIEKLVLCYSAVSSSVIDGATILGILWRVPTLRKLQMGGFILDDELLNEIFSLTTTPYSTLVPCPVLESLDFHGFLDKRGNFFRTIILPQMNNGHLLDPLRLIHRVFVSWLAPMKLIECSVKSSTLE</sequence>
<evidence type="ECO:0008006" key="3">
    <source>
        <dbReference type="Google" id="ProtNLM"/>
    </source>
</evidence>
<name>A0A9P5YGR0_9AGAR</name>
<proteinExistence type="predicted"/>
<protein>
    <recommendedName>
        <fullName evidence="3">F-box domain-containing protein</fullName>
    </recommendedName>
</protein>
<accession>A0A9P5YGR0</accession>
<dbReference type="SUPFAM" id="SSF52047">
    <property type="entry name" value="RNI-like"/>
    <property type="match status" value="1"/>
</dbReference>
<dbReference type="EMBL" id="MU150229">
    <property type="protein sequence ID" value="KAF9469607.1"/>
    <property type="molecule type" value="Genomic_DNA"/>
</dbReference>
<gene>
    <name evidence="1" type="ORF">BDZ94DRAFT_1316761</name>
</gene>
<dbReference type="AlphaFoldDB" id="A0A9P5YGR0"/>
<comment type="caution">
    <text evidence="1">The sequence shown here is derived from an EMBL/GenBank/DDBJ whole genome shotgun (WGS) entry which is preliminary data.</text>
</comment>
<organism evidence="1 2">
    <name type="scientific">Collybia nuda</name>
    <dbReference type="NCBI Taxonomy" id="64659"/>
    <lineage>
        <taxon>Eukaryota</taxon>
        <taxon>Fungi</taxon>
        <taxon>Dikarya</taxon>
        <taxon>Basidiomycota</taxon>
        <taxon>Agaricomycotina</taxon>
        <taxon>Agaricomycetes</taxon>
        <taxon>Agaricomycetidae</taxon>
        <taxon>Agaricales</taxon>
        <taxon>Tricholomatineae</taxon>
        <taxon>Clitocybaceae</taxon>
        <taxon>Collybia</taxon>
    </lineage>
</organism>
<evidence type="ECO:0000313" key="2">
    <source>
        <dbReference type="Proteomes" id="UP000807353"/>
    </source>
</evidence>
<evidence type="ECO:0000313" key="1">
    <source>
        <dbReference type="EMBL" id="KAF9469607.1"/>
    </source>
</evidence>
<dbReference type="Gene3D" id="1.20.1280.50">
    <property type="match status" value="1"/>
</dbReference>
<dbReference type="Proteomes" id="UP000807353">
    <property type="component" value="Unassembled WGS sequence"/>
</dbReference>
<dbReference type="InterPro" id="IPR032675">
    <property type="entry name" value="LRR_dom_sf"/>
</dbReference>